<keyword evidence="1" id="KW-0812">Transmembrane</keyword>
<dbReference type="EMBL" id="BRXZ01007902">
    <property type="protein sequence ID" value="GMI35632.1"/>
    <property type="molecule type" value="Genomic_DNA"/>
</dbReference>
<evidence type="ECO:0000313" key="2">
    <source>
        <dbReference type="EMBL" id="GMI35632.1"/>
    </source>
</evidence>
<accession>A0A9W7G7M4</accession>
<keyword evidence="1" id="KW-0472">Membrane</keyword>
<sequence>MTPSCVCLQPGSPRPPPTCMHQFTDHCNKFYDMECCAGTSCIQLQEHYWQCVVPNQRRMSEHPDERYENTVVGTMAQQQQRQWLDNTDPYSAVIILATVAFSVIGTVLVGFIGFAFGERSKSGFIEYVEVPKETPPRSKHKEIRGNVHRKSLTPRTKEAIKAFEGDVSS</sequence>
<comment type="caution">
    <text evidence="2">The sequence shown here is derived from an EMBL/GenBank/DDBJ whole genome shotgun (WGS) entry which is preliminary data.</text>
</comment>
<keyword evidence="1" id="KW-1133">Transmembrane helix</keyword>
<evidence type="ECO:0000256" key="1">
    <source>
        <dbReference type="SAM" id="Phobius"/>
    </source>
</evidence>
<feature type="transmembrane region" description="Helical" evidence="1">
    <location>
        <begin position="90"/>
        <end position="116"/>
    </location>
</feature>
<dbReference type="AlphaFoldDB" id="A0A9W7G7M4"/>
<proteinExistence type="predicted"/>
<organism evidence="2 3">
    <name type="scientific">Triparma retinervis</name>
    <dbReference type="NCBI Taxonomy" id="2557542"/>
    <lineage>
        <taxon>Eukaryota</taxon>
        <taxon>Sar</taxon>
        <taxon>Stramenopiles</taxon>
        <taxon>Ochrophyta</taxon>
        <taxon>Bolidophyceae</taxon>
        <taxon>Parmales</taxon>
        <taxon>Triparmaceae</taxon>
        <taxon>Triparma</taxon>
    </lineage>
</organism>
<dbReference type="Proteomes" id="UP001165082">
    <property type="component" value="Unassembled WGS sequence"/>
</dbReference>
<reference evidence="2" key="1">
    <citation type="submission" date="2022-07" db="EMBL/GenBank/DDBJ databases">
        <title>Genome analysis of Parmales, a sister group of diatoms, reveals the evolutionary specialization of diatoms from phago-mixotrophs to photoautotrophs.</title>
        <authorList>
            <person name="Ban H."/>
            <person name="Sato S."/>
            <person name="Yoshikawa S."/>
            <person name="Kazumasa Y."/>
            <person name="Nakamura Y."/>
            <person name="Ichinomiya M."/>
            <person name="Saitoh K."/>
            <person name="Sato N."/>
            <person name="Blanc-Mathieu R."/>
            <person name="Endo H."/>
            <person name="Kuwata A."/>
            <person name="Ogata H."/>
        </authorList>
    </citation>
    <scope>NUCLEOTIDE SEQUENCE</scope>
</reference>
<name>A0A9W7G7M4_9STRA</name>
<protein>
    <submittedName>
        <fullName evidence="2">Uncharacterized protein</fullName>
    </submittedName>
</protein>
<keyword evidence="3" id="KW-1185">Reference proteome</keyword>
<evidence type="ECO:0000313" key="3">
    <source>
        <dbReference type="Proteomes" id="UP001165082"/>
    </source>
</evidence>
<gene>
    <name evidence="2" type="ORF">TrRE_jg7776</name>
</gene>